<accession>A0A848EFM6</accession>
<reference evidence="1 2" key="1">
    <citation type="submission" date="2020-03" db="EMBL/GenBank/DDBJ databases">
        <authorList>
            <person name="Sun Q."/>
        </authorList>
    </citation>
    <scope>NUCLEOTIDE SEQUENCE [LARGE SCALE GENOMIC DNA]</scope>
    <source>
        <strain evidence="1 2">JC162</strain>
    </source>
</reference>
<dbReference type="InterPro" id="IPR027417">
    <property type="entry name" value="P-loop_NTPase"/>
</dbReference>
<dbReference type="SUPFAM" id="SSF52540">
    <property type="entry name" value="P-loop containing nucleoside triphosphate hydrolases"/>
    <property type="match status" value="1"/>
</dbReference>
<dbReference type="AlphaFoldDB" id="A0A848EFM6"/>
<proteinExistence type="predicted"/>
<protein>
    <submittedName>
        <fullName evidence="1">GTPase</fullName>
    </submittedName>
</protein>
<dbReference type="Gene3D" id="3.40.50.300">
    <property type="entry name" value="P-loop containing nucleotide triphosphate hydrolases"/>
    <property type="match status" value="1"/>
</dbReference>
<sequence>MTAGATTRRRVVILGAAGRDFHVFNTVYREDPSREVVAFTATQIPNIAGRAYPAALAGPLYPAGIPIEEETTLPRLLRDRGIDDAVFAYSDVPHGHVMHLASIALAAGADFSLPGPRATMIPSSRPVIAICAVRTGCGKSQVARWIASRLKARGLRVGVLRHPMPYGDLARQAVQRFATRADLDAADCTIEEREEYEPHIAAGGVVHAGVDYAAILRQAEAESDVILWDGGNNDFPFIRPDLLITLVDPLRPGHESAYHPGEAVLRMADVVLVAKANAAPAGAVEQVAAAAHVLNPGATLLRGASRITLEDAAAVRGRRVLVVEDGPTLTHGGMATGAGYAAAQAAGVAEIVDPRRSATPMMARVYAAFPHLGPVLPAMGYDPAQRAALAATIAASDADVVVSGTPADIAVIPGLGKPVVRARYAYEEVEQPALGGVVEDFLARRGL</sequence>
<dbReference type="InterPro" id="IPR053199">
    <property type="entry name" value="cDPG_synthetase-like"/>
</dbReference>
<gene>
    <name evidence="1" type="ORF">GWK16_16520</name>
</gene>
<organism evidence="1 2">
    <name type="scientific">Neoroseomonas marina</name>
    <dbReference type="NCBI Taxonomy" id="1232220"/>
    <lineage>
        <taxon>Bacteria</taxon>
        <taxon>Pseudomonadati</taxon>
        <taxon>Pseudomonadota</taxon>
        <taxon>Alphaproteobacteria</taxon>
        <taxon>Acetobacterales</taxon>
        <taxon>Acetobacteraceae</taxon>
        <taxon>Neoroseomonas</taxon>
    </lineage>
</organism>
<evidence type="ECO:0000313" key="2">
    <source>
        <dbReference type="Proteomes" id="UP000548582"/>
    </source>
</evidence>
<name>A0A848EFM6_9PROT</name>
<comment type="caution">
    <text evidence="1">The sequence shown here is derived from an EMBL/GenBank/DDBJ whole genome shotgun (WGS) entry which is preliminary data.</text>
</comment>
<dbReference type="EMBL" id="JABBKX010000005">
    <property type="protein sequence ID" value="NMJ42852.1"/>
    <property type="molecule type" value="Genomic_DNA"/>
</dbReference>
<evidence type="ECO:0000313" key="1">
    <source>
        <dbReference type="EMBL" id="NMJ42852.1"/>
    </source>
</evidence>
<dbReference type="RefSeq" id="WP_170055063.1">
    <property type="nucleotide sequence ID" value="NZ_JABBKX010000005.1"/>
</dbReference>
<dbReference type="PANTHER" id="PTHR42869">
    <property type="entry name" value="SLL0572 PROTEIN"/>
    <property type="match status" value="1"/>
</dbReference>
<keyword evidence="2" id="KW-1185">Reference proteome</keyword>
<dbReference type="Proteomes" id="UP000548582">
    <property type="component" value="Unassembled WGS sequence"/>
</dbReference>
<dbReference type="PANTHER" id="PTHR42869:SF1">
    <property type="entry name" value="SLL0572 PROTEIN"/>
    <property type="match status" value="1"/>
</dbReference>